<name>A0A8S0W0W0_CYCAE</name>
<proteinExistence type="predicted"/>
<comment type="caution">
    <text evidence="2">The sequence shown here is derived from an EMBL/GenBank/DDBJ whole genome shotgun (WGS) entry which is preliminary data.</text>
</comment>
<sequence>MSPNLKLEETYLVNLPAELLLGILEDPILSLDDLYHVSLVSRRLHTCALSIFLSRKGIPNPEKSITLDRVVWNPHFPKSKHPRDALAGLNIATFLTGKRVDHLTCYFQYPNSGYNILQRPDMLYVGVERLSRFVQRLGSLGTVKVYLLSERHFLKRDKEMEPSPIHQWHNWANAFSELLNLIVEKRSTDITIQYDGPNAALPAVYGSREKSTLFSKLKEMVVRKSAVERALTRPGWENTIPVNEPRFPRLSPKAASGRNLTTLCVHSMTLINTSFLQWTLQLLEHSPQLTSLSFAHLTFNSYDRGEVILSLFADVLWNKSITDFTVLQSCWSLSTEALLKFINRLEHLVKLIIDRTFQVRIKYEPTGLLDGFFAKDAYPVPPLRHLQVLEAPDELVLHLLRGQGRTSNPHPLPQLRHLLVYPSSLLVDPEAYRTSIESWRHLLQQVENPPRLHPLSFALDMQADFPLKYTGVEAYLESRIMSTEDVDELLAGSAFEKISEAIFYHLDASYAQENPTMFCQWLKLLFPDLREVRFTCTLTTLPEQVLEMSDRTIKALQRELRVKCPGVNRLMVERRVFSKDLNNEWT</sequence>
<reference evidence="2 3" key="1">
    <citation type="submission" date="2020-01" db="EMBL/GenBank/DDBJ databases">
        <authorList>
            <person name="Gupta K D."/>
        </authorList>
    </citation>
    <scope>NUCLEOTIDE SEQUENCE [LARGE SCALE GENOMIC DNA]</scope>
</reference>
<feature type="domain" description="F-box" evidence="1">
    <location>
        <begin position="13"/>
        <end position="53"/>
    </location>
</feature>
<organism evidence="2 3">
    <name type="scientific">Cyclocybe aegerita</name>
    <name type="common">Black poplar mushroom</name>
    <name type="synonym">Agrocybe aegerita</name>
    <dbReference type="NCBI Taxonomy" id="1973307"/>
    <lineage>
        <taxon>Eukaryota</taxon>
        <taxon>Fungi</taxon>
        <taxon>Dikarya</taxon>
        <taxon>Basidiomycota</taxon>
        <taxon>Agaricomycotina</taxon>
        <taxon>Agaricomycetes</taxon>
        <taxon>Agaricomycetidae</taxon>
        <taxon>Agaricales</taxon>
        <taxon>Agaricineae</taxon>
        <taxon>Bolbitiaceae</taxon>
        <taxon>Cyclocybe</taxon>
    </lineage>
</organism>
<dbReference type="Pfam" id="PF12937">
    <property type="entry name" value="F-box-like"/>
    <property type="match status" value="1"/>
</dbReference>
<dbReference type="Proteomes" id="UP000467700">
    <property type="component" value="Unassembled WGS sequence"/>
</dbReference>
<dbReference type="OrthoDB" id="3054030at2759"/>
<keyword evidence="3" id="KW-1185">Reference proteome</keyword>
<dbReference type="InterPro" id="IPR001810">
    <property type="entry name" value="F-box_dom"/>
</dbReference>
<accession>A0A8S0W0W0</accession>
<dbReference type="CDD" id="cd09917">
    <property type="entry name" value="F-box_SF"/>
    <property type="match status" value="1"/>
</dbReference>
<evidence type="ECO:0000259" key="1">
    <source>
        <dbReference type="Pfam" id="PF12937"/>
    </source>
</evidence>
<protein>
    <recommendedName>
        <fullName evidence="1">F-box domain-containing protein</fullName>
    </recommendedName>
</protein>
<dbReference type="EMBL" id="CACVBS010000002">
    <property type="protein sequence ID" value="CAA7258493.1"/>
    <property type="molecule type" value="Genomic_DNA"/>
</dbReference>
<evidence type="ECO:0000313" key="3">
    <source>
        <dbReference type="Proteomes" id="UP000467700"/>
    </source>
</evidence>
<gene>
    <name evidence="2" type="ORF">AAE3_LOCUS983</name>
</gene>
<dbReference type="AlphaFoldDB" id="A0A8S0W0W0"/>
<evidence type="ECO:0000313" key="2">
    <source>
        <dbReference type="EMBL" id="CAA7258493.1"/>
    </source>
</evidence>